<accession>A0A9W9ZWN0</accession>
<dbReference type="Proteomes" id="UP001163046">
    <property type="component" value="Unassembled WGS sequence"/>
</dbReference>
<evidence type="ECO:0000313" key="3">
    <source>
        <dbReference type="EMBL" id="KAJ7389253.1"/>
    </source>
</evidence>
<organism evidence="3 4">
    <name type="scientific">Desmophyllum pertusum</name>
    <dbReference type="NCBI Taxonomy" id="174260"/>
    <lineage>
        <taxon>Eukaryota</taxon>
        <taxon>Metazoa</taxon>
        <taxon>Cnidaria</taxon>
        <taxon>Anthozoa</taxon>
        <taxon>Hexacorallia</taxon>
        <taxon>Scleractinia</taxon>
        <taxon>Caryophylliina</taxon>
        <taxon>Caryophylliidae</taxon>
        <taxon>Desmophyllum</taxon>
    </lineage>
</organism>
<feature type="signal peptide" evidence="2">
    <location>
        <begin position="1"/>
        <end position="25"/>
    </location>
</feature>
<keyword evidence="4" id="KW-1185">Reference proteome</keyword>
<name>A0A9W9ZWN0_9CNID</name>
<reference evidence="3" key="1">
    <citation type="submission" date="2023-01" db="EMBL/GenBank/DDBJ databases">
        <title>Genome assembly of the deep-sea coral Lophelia pertusa.</title>
        <authorList>
            <person name="Herrera S."/>
            <person name="Cordes E."/>
        </authorList>
    </citation>
    <scope>NUCLEOTIDE SEQUENCE</scope>
    <source>
        <strain evidence="3">USNM1676648</strain>
        <tissue evidence="3">Polyp</tissue>
    </source>
</reference>
<proteinExistence type="predicted"/>
<feature type="region of interest" description="Disordered" evidence="1">
    <location>
        <begin position="29"/>
        <end position="78"/>
    </location>
</feature>
<dbReference type="EMBL" id="MU825437">
    <property type="protein sequence ID" value="KAJ7389253.1"/>
    <property type="molecule type" value="Genomic_DNA"/>
</dbReference>
<evidence type="ECO:0000256" key="1">
    <source>
        <dbReference type="SAM" id="MobiDB-lite"/>
    </source>
</evidence>
<dbReference type="AlphaFoldDB" id="A0A9W9ZWN0"/>
<comment type="caution">
    <text evidence="3">The sequence shown here is derived from an EMBL/GenBank/DDBJ whole genome shotgun (WGS) entry which is preliminary data.</text>
</comment>
<feature type="chain" id="PRO_5040734910" evidence="2">
    <location>
        <begin position="26"/>
        <end position="107"/>
    </location>
</feature>
<evidence type="ECO:0000256" key="2">
    <source>
        <dbReference type="SAM" id="SignalP"/>
    </source>
</evidence>
<protein>
    <submittedName>
        <fullName evidence="3">Uncharacterized protein</fullName>
    </submittedName>
</protein>
<sequence>MGPSTLITVSLGIFICIAGTSLVVADQNDQAKRPAGTGNQSEHDFDSASSGILDKSHHDLTTWRPNVGNAGPPPGKRSAIRSILGARDFIRREKVWKRLNRQSFDED</sequence>
<evidence type="ECO:0000313" key="4">
    <source>
        <dbReference type="Proteomes" id="UP001163046"/>
    </source>
</evidence>
<keyword evidence="2" id="KW-0732">Signal</keyword>
<gene>
    <name evidence="3" type="ORF">OS493_032721</name>
</gene>